<comment type="caution">
    <text evidence="1">The sequence shown here is derived from an EMBL/GenBank/DDBJ whole genome shotgun (WGS) entry which is preliminary data.</text>
</comment>
<dbReference type="EMBL" id="MLFT02000004">
    <property type="protein sequence ID" value="PHT49337.1"/>
    <property type="molecule type" value="Genomic_DNA"/>
</dbReference>
<name>A0A2G2WVS4_CAPBA</name>
<evidence type="ECO:0000313" key="2">
    <source>
        <dbReference type="Proteomes" id="UP000224567"/>
    </source>
</evidence>
<accession>A0A2G2WVS4</accession>
<dbReference type="STRING" id="33114.A0A2G2WVS4"/>
<proteinExistence type="predicted"/>
<keyword evidence="2" id="KW-1185">Reference proteome</keyword>
<organism evidence="1 2">
    <name type="scientific">Capsicum baccatum</name>
    <name type="common">Peruvian pepper</name>
    <dbReference type="NCBI Taxonomy" id="33114"/>
    <lineage>
        <taxon>Eukaryota</taxon>
        <taxon>Viridiplantae</taxon>
        <taxon>Streptophyta</taxon>
        <taxon>Embryophyta</taxon>
        <taxon>Tracheophyta</taxon>
        <taxon>Spermatophyta</taxon>
        <taxon>Magnoliopsida</taxon>
        <taxon>eudicotyledons</taxon>
        <taxon>Gunneridae</taxon>
        <taxon>Pentapetalae</taxon>
        <taxon>asterids</taxon>
        <taxon>lamiids</taxon>
        <taxon>Solanales</taxon>
        <taxon>Solanaceae</taxon>
        <taxon>Solanoideae</taxon>
        <taxon>Capsiceae</taxon>
        <taxon>Capsicum</taxon>
    </lineage>
</organism>
<dbReference type="InterPro" id="IPR053276">
    <property type="entry name" value="MtDNA_mismatch_repair_MutS"/>
</dbReference>
<sequence length="237" mass="25974">MFDGVVRTLGNVRCVPDIKRSLISLGTLDSNGYRYTGEGGVLKVTKGLPLTQLIYFGIQFQKGGKVWEEVGTSRWGEFGEGGLLWGECNARQQEWLDGNPIDELLFKVKELYGLDDDIPFRNVKELYGLDDDIPFRNVTVVSENRPLPLHLGTATQIGAIPTEGIPCLLKVLLPPHCSGLPVLYIRELLLNPPSYEISSNIQGLKSAEILLDCITGSGLLGGTVHHDSIDKSPPPGY</sequence>
<reference evidence="1 2" key="1">
    <citation type="journal article" date="2017" name="Genome Biol.">
        <title>New reference genome sequences of hot pepper reveal the massive evolution of plant disease-resistance genes by retroduplication.</title>
        <authorList>
            <person name="Kim S."/>
            <person name="Park J."/>
            <person name="Yeom S.I."/>
            <person name="Kim Y.M."/>
            <person name="Seo E."/>
            <person name="Kim K.T."/>
            <person name="Kim M.S."/>
            <person name="Lee J.M."/>
            <person name="Cheong K."/>
            <person name="Shin H.S."/>
            <person name="Kim S.B."/>
            <person name="Han K."/>
            <person name="Lee J."/>
            <person name="Park M."/>
            <person name="Lee H.A."/>
            <person name="Lee H.Y."/>
            <person name="Lee Y."/>
            <person name="Oh S."/>
            <person name="Lee J.H."/>
            <person name="Choi E."/>
            <person name="Choi E."/>
            <person name="Lee S.E."/>
            <person name="Jeon J."/>
            <person name="Kim H."/>
            <person name="Choi G."/>
            <person name="Song H."/>
            <person name="Lee J."/>
            <person name="Lee S.C."/>
            <person name="Kwon J.K."/>
            <person name="Lee H.Y."/>
            <person name="Koo N."/>
            <person name="Hong Y."/>
            <person name="Kim R.W."/>
            <person name="Kang W.H."/>
            <person name="Huh J.H."/>
            <person name="Kang B.C."/>
            <person name="Yang T.J."/>
            <person name="Lee Y.H."/>
            <person name="Bennetzen J.L."/>
            <person name="Choi D."/>
        </authorList>
    </citation>
    <scope>NUCLEOTIDE SEQUENCE [LARGE SCALE GENOMIC DNA]</scope>
    <source>
        <strain evidence="2">cv. PBC81</strain>
    </source>
</reference>
<dbReference type="Proteomes" id="UP000224567">
    <property type="component" value="Unassembled WGS sequence"/>
</dbReference>
<reference evidence="2" key="2">
    <citation type="journal article" date="2017" name="J. Anim. Genet.">
        <title>Multiple reference genome sequences of hot pepper reveal the massive evolution of plant disease resistance genes by retroduplication.</title>
        <authorList>
            <person name="Kim S."/>
            <person name="Park J."/>
            <person name="Yeom S.-I."/>
            <person name="Kim Y.-M."/>
            <person name="Seo E."/>
            <person name="Kim K.-T."/>
            <person name="Kim M.-S."/>
            <person name="Lee J.M."/>
            <person name="Cheong K."/>
            <person name="Shin H.-S."/>
            <person name="Kim S.-B."/>
            <person name="Han K."/>
            <person name="Lee J."/>
            <person name="Park M."/>
            <person name="Lee H.-A."/>
            <person name="Lee H.-Y."/>
            <person name="Lee Y."/>
            <person name="Oh S."/>
            <person name="Lee J.H."/>
            <person name="Choi E."/>
            <person name="Choi E."/>
            <person name="Lee S.E."/>
            <person name="Jeon J."/>
            <person name="Kim H."/>
            <person name="Choi G."/>
            <person name="Song H."/>
            <person name="Lee J."/>
            <person name="Lee S.-C."/>
            <person name="Kwon J.-K."/>
            <person name="Lee H.-Y."/>
            <person name="Koo N."/>
            <person name="Hong Y."/>
            <person name="Kim R.W."/>
            <person name="Kang W.-H."/>
            <person name="Huh J.H."/>
            <person name="Kang B.-C."/>
            <person name="Yang T.-J."/>
            <person name="Lee Y.-H."/>
            <person name="Bennetzen J.L."/>
            <person name="Choi D."/>
        </authorList>
    </citation>
    <scope>NUCLEOTIDE SEQUENCE [LARGE SCALE GENOMIC DNA]</scope>
    <source>
        <strain evidence="2">cv. PBC81</strain>
    </source>
</reference>
<gene>
    <name evidence="1" type="ORF">CQW23_09084</name>
</gene>
<evidence type="ECO:0000313" key="1">
    <source>
        <dbReference type="EMBL" id="PHT49337.1"/>
    </source>
</evidence>
<dbReference type="OrthoDB" id="10252754at2759"/>
<dbReference type="AlphaFoldDB" id="A0A2G2WVS4"/>
<dbReference type="PANTHER" id="PTHR48448:SF1">
    <property type="entry name" value="MUTL PROTEIN ISOFORM 1"/>
    <property type="match status" value="1"/>
</dbReference>
<dbReference type="PANTHER" id="PTHR48448">
    <property type="entry name" value="MUTL PROTEIN ISOFORM 1"/>
    <property type="match status" value="1"/>
</dbReference>
<protein>
    <submittedName>
        <fullName evidence="1">DNA mismatch repair protein MSH1, mitochondrial</fullName>
    </submittedName>
</protein>